<sequence>MVGIDPSIISHKLNVDPTFKPIKQKRRKFAPERNKVINDEVDNLLKTGKIREVKYPEWLANVVIVQKKNGKWRVCIDFTDRNKAYPKDPFPLPHIDAMVDATAGHELLTVRVKIHNRTTTDYNRKLIIISNNCPPLRKSEIEYYAMLVEVHHYNE</sequence>
<evidence type="ECO:0000313" key="2">
    <source>
        <dbReference type="Proteomes" id="UP001172457"/>
    </source>
</evidence>
<gene>
    <name evidence="1" type="ORF">OSB04_028929</name>
</gene>
<dbReference type="InterPro" id="IPR029064">
    <property type="entry name" value="Ribosomal_eL30-like_sf"/>
</dbReference>
<dbReference type="PANTHER" id="PTHR24559:SF431">
    <property type="entry name" value="RNA-DIRECTED DNA POLYMERASE HOMOLOG"/>
    <property type="match status" value="1"/>
</dbReference>
<dbReference type="SUPFAM" id="SSF56672">
    <property type="entry name" value="DNA/RNA polymerases"/>
    <property type="match status" value="1"/>
</dbReference>
<dbReference type="InterPro" id="IPR053134">
    <property type="entry name" value="RNA-dir_DNA_polymerase"/>
</dbReference>
<dbReference type="InterPro" id="IPR043502">
    <property type="entry name" value="DNA/RNA_pol_sf"/>
</dbReference>
<dbReference type="EMBL" id="JARYMX010000007">
    <property type="protein sequence ID" value="KAJ9542423.1"/>
    <property type="molecule type" value="Genomic_DNA"/>
</dbReference>
<name>A0AA38T1I5_9ASTR</name>
<evidence type="ECO:0000313" key="1">
    <source>
        <dbReference type="EMBL" id="KAJ9542423.1"/>
    </source>
</evidence>
<keyword evidence="2" id="KW-1185">Reference proteome</keyword>
<organism evidence="1 2">
    <name type="scientific">Centaurea solstitialis</name>
    <name type="common">yellow star-thistle</name>
    <dbReference type="NCBI Taxonomy" id="347529"/>
    <lineage>
        <taxon>Eukaryota</taxon>
        <taxon>Viridiplantae</taxon>
        <taxon>Streptophyta</taxon>
        <taxon>Embryophyta</taxon>
        <taxon>Tracheophyta</taxon>
        <taxon>Spermatophyta</taxon>
        <taxon>Magnoliopsida</taxon>
        <taxon>eudicotyledons</taxon>
        <taxon>Gunneridae</taxon>
        <taxon>Pentapetalae</taxon>
        <taxon>asterids</taxon>
        <taxon>campanulids</taxon>
        <taxon>Asterales</taxon>
        <taxon>Asteraceae</taxon>
        <taxon>Carduoideae</taxon>
        <taxon>Cardueae</taxon>
        <taxon>Centaureinae</taxon>
        <taxon>Centaurea</taxon>
    </lineage>
</organism>
<dbReference type="PANTHER" id="PTHR24559">
    <property type="entry name" value="TRANSPOSON TY3-I GAG-POL POLYPROTEIN"/>
    <property type="match status" value="1"/>
</dbReference>
<protein>
    <recommendedName>
        <fullName evidence="3">Reverse transcriptase</fullName>
    </recommendedName>
</protein>
<proteinExistence type="predicted"/>
<comment type="caution">
    <text evidence="1">The sequence shown here is derived from an EMBL/GenBank/DDBJ whole genome shotgun (WGS) entry which is preliminary data.</text>
</comment>
<reference evidence="1" key="1">
    <citation type="submission" date="2023-03" db="EMBL/GenBank/DDBJ databases">
        <title>Chromosome-scale reference genome and RAD-based genetic map of yellow starthistle (Centaurea solstitialis) reveal putative structural variation and QTLs associated with invader traits.</title>
        <authorList>
            <person name="Reatini B."/>
            <person name="Cang F.A."/>
            <person name="Jiang Q."/>
            <person name="Mckibben M.T.W."/>
            <person name="Barker M.S."/>
            <person name="Rieseberg L.H."/>
            <person name="Dlugosch K.M."/>
        </authorList>
    </citation>
    <scope>NUCLEOTIDE SEQUENCE</scope>
    <source>
        <strain evidence="1">CAN-66</strain>
        <tissue evidence="1">Leaf</tissue>
    </source>
</reference>
<dbReference type="Gene3D" id="3.30.70.270">
    <property type="match status" value="1"/>
</dbReference>
<dbReference type="InterPro" id="IPR043128">
    <property type="entry name" value="Rev_trsase/Diguanyl_cyclase"/>
</dbReference>
<dbReference type="Gene3D" id="3.10.10.10">
    <property type="entry name" value="HIV Type 1 Reverse Transcriptase, subunit A, domain 1"/>
    <property type="match status" value="1"/>
</dbReference>
<evidence type="ECO:0008006" key="3">
    <source>
        <dbReference type="Google" id="ProtNLM"/>
    </source>
</evidence>
<dbReference type="SUPFAM" id="SSF55315">
    <property type="entry name" value="L30e-like"/>
    <property type="match status" value="1"/>
</dbReference>
<accession>A0AA38T1I5</accession>
<dbReference type="Proteomes" id="UP001172457">
    <property type="component" value="Chromosome 7"/>
</dbReference>
<dbReference type="Gene3D" id="3.30.1330.30">
    <property type="match status" value="1"/>
</dbReference>
<dbReference type="AlphaFoldDB" id="A0AA38T1I5"/>